<dbReference type="SUPFAM" id="SSF48065">
    <property type="entry name" value="DBL homology domain (DH-domain)"/>
    <property type="match status" value="1"/>
</dbReference>
<dbReference type="CDD" id="cd00160">
    <property type="entry name" value="RhoGEF"/>
    <property type="match status" value="1"/>
</dbReference>
<dbReference type="GO" id="GO:0031991">
    <property type="term" value="P:regulation of actomyosin contractile ring contraction"/>
    <property type="evidence" value="ECO:0007669"/>
    <property type="project" value="TreeGrafter"/>
</dbReference>
<dbReference type="GO" id="GO:0032955">
    <property type="term" value="P:regulation of division septum assembly"/>
    <property type="evidence" value="ECO:0007669"/>
    <property type="project" value="TreeGrafter"/>
</dbReference>
<dbReference type="EMBL" id="ML143427">
    <property type="protein sequence ID" value="TBU27925.1"/>
    <property type="molecule type" value="Genomic_DNA"/>
</dbReference>
<dbReference type="Proteomes" id="UP000292957">
    <property type="component" value="Unassembled WGS sequence"/>
</dbReference>
<dbReference type="PROSITE" id="PS50010">
    <property type="entry name" value="DH_2"/>
    <property type="match status" value="1"/>
</dbReference>
<feature type="region of interest" description="Disordered" evidence="1">
    <location>
        <begin position="705"/>
        <end position="727"/>
    </location>
</feature>
<feature type="compositionally biased region" description="Polar residues" evidence="1">
    <location>
        <begin position="705"/>
        <end position="716"/>
    </location>
</feature>
<dbReference type="Gene3D" id="1.20.900.10">
    <property type="entry name" value="Dbl homology (DH) domain"/>
    <property type="match status" value="1"/>
</dbReference>
<dbReference type="OrthoDB" id="10256089at2759"/>
<name>A0A4Q9MKG5_9APHY</name>
<dbReference type="InterPro" id="IPR051492">
    <property type="entry name" value="Dynamin-Rho_GEF"/>
</dbReference>
<dbReference type="SUPFAM" id="SSF103657">
    <property type="entry name" value="BAR/IMD domain-like"/>
    <property type="match status" value="1"/>
</dbReference>
<proteinExistence type="predicted"/>
<dbReference type="InterPro" id="IPR000219">
    <property type="entry name" value="DH_dom"/>
</dbReference>
<feature type="domain" description="DH" evidence="2">
    <location>
        <begin position="138"/>
        <end position="358"/>
    </location>
</feature>
<protein>
    <submittedName>
        <fullName evidence="3">Dbl-like domain-containing protein</fullName>
    </submittedName>
</protein>
<organism evidence="3">
    <name type="scientific">Dichomitus squalens</name>
    <dbReference type="NCBI Taxonomy" id="114155"/>
    <lineage>
        <taxon>Eukaryota</taxon>
        <taxon>Fungi</taxon>
        <taxon>Dikarya</taxon>
        <taxon>Basidiomycota</taxon>
        <taxon>Agaricomycotina</taxon>
        <taxon>Agaricomycetes</taxon>
        <taxon>Polyporales</taxon>
        <taxon>Polyporaceae</taxon>
        <taxon>Dichomitus</taxon>
    </lineage>
</organism>
<dbReference type="Pfam" id="PF00621">
    <property type="entry name" value="RhoGEF"/>
    <property type="match status" value="1"/>
</dbReference>
<evidence type="ECO:0000259" key="2">
    <source>
        <dbReference type="PROSITE" id="PS50010"/>
    </source>
</evidence>
<dbReference type="PANTHER" id="PTHR22834:SF20">
    <property type="entry name" value="SH3 DOMAIN-CONTAINING PROTEIN"/>
    <property type="match status" value="1"/>
</dbReference>
<dbReference type="InterPro" id="IPR035899">
    <property type="entry name" value="DBL_dom_sf"/>
</dbReference>
<dbReference type="GO" id="GO:0005085">
    <property type="term" value="F:guanyl-nucleotide exchange factor activity"/>
    <property type="evidence" value="ECO:0007669"/>
    <property type="project" value="InterPro"/>
</dbReference>
<evidence type="ECO:0000256" key="1">
    <source>
        <dbReference type="SAM" id="MobiDB-lite"/>
    </source>
</evidence>
<dbReference type="PANTHER" id="PTHR22834">
    <property type="entry name" value="NUCLEAR FUSION PROTEIN FUS2"/>
    <property type="match status" value="1"/>
</dbReference>
<dbReference type="GO" id="GO:0005737">
    <property type="term" value="C:cytoplasm"/>
    <property type="evidence" value="ECO:0007669"/>
    <property type="project" value="TreeGrafter"/>
</dbReference>
<evidence type="ECO:0000313" key="3">
    <source>
        <dbReference type="EMBL" id="TBU27925.1"/>
    </source>
</evidence>
<feature type="region of interest" description="Disordered" evidence="1">
    <location>
        <begin position="1"/>
        <end position="30"/>
    </location>
</feature>
<dbReference type="AlphaFoldDB" id="A0A4Q9MKG5"/>
<accession>A0A4Q9MKG5</accession>
<gene>
    <name evidence="3" type="ORF">BD311DRAFT_759597</name>
</gene>
<dbReference type="SMART" id="SM00325">
    <property type="entry name" value="RhoGEF"/>
    <property type="match status" value="1"/>
</dbReference>
<reference evidence="3" key="1">
    <citation type="submission" date="2019-01" db="EMBL/GenBank/DDBJ databases">
        <title>Draft genome sequences of three monokaryotic isolates of the white-rot basidiomycete fungus Dichomitus squalens.</title>
        <authorList>
            <consortium name="DOE Joint Genome Institute"/>
            <person name="Lopez S.C."/>
            <person name="Andreopoulos B."/>
            <person name="Pangilinan J."/>
            <person name="Lipzen A."/>
            <person name="Riley R."/>
            <person name="Ahrendt S."/>
            <person name="Ng V."/>
            <person name="Barry K."/>
            <person name="Daum C."/>
            <person name="Grigoriev I.V."/>
            <person name="Hilden K.S."/>
            <person name="Makela M.R."/>
            <person name="de Vries R.P."/>
        </authorList>
    </citation>
    <scope>NUCLEOTIDE SEQUENCE [LARGE SCALE GENOMIC DNA]</scope>
    <source>
        <strain evidence="3">OM18370.1</strain>
    </source>
</reference>
<dbReference type="Gene3D" id="1.20.1270.60">
    <property type="entry name" value="Arfaptin homology (AH) domain/BAR domain"/>
    <property type="match status" value="1"/>
</dbReference>
<dbReference type="InterPro" id="IPR027267">
    <property type="entry name" value="AH/BAR_dom_sf"/>
</dbReference>
<sequence length="820" mass="91588">MSLDPPLRLPHTAESDQHEPPLFASVDEPPLSTSPYGLATIAEEPTLDTDDPVMPLLHSRSYDSVSTIVDQPPQRPISHLRRSVTLESTSPLRQSSVLSGTPGVSMDAELLFDDCATLLSSTHALISARTSMAHPITKRGQTLLDLLESERKYVIHLMALRDLHLPLASGQRDFGSIIPRGSRATFSTISDISFTSLSADGQPPMTEADVKAIFNNIAELATFSEQFVSDLESALGDFTTNSEWEDYVGKLFLTAIPLMEPLYRAYARKQSSSLERFNNLSRTPAFNVYLARTQVLTLNFSDAWDLPSLLLKPAERLTQYPMLLHAIISETPDSHPDKANLMEAHARMEQVKREIYEKRRRREVVRDVLTSAAVISTPQEGVDTVKAKKSTLSVGVAASVSRMRMKSFRSAALKTEEVVEANAEAVAIKAMGEQLKSYESFVEQLARDSMKWADSMKALMCALDQWARAFGRVVWMGSDDEPSEAFDAFLQVIRDQLPPICDETKDGLRERLLPLLTSLVDTMVAPMRLMEAMHTLEPLHYGLLYLNVAKSRPPPQLIETSKSYVALRTQLFAELPTYLSLIDKGMAACIRMFNQIQRRFYNNVRKRCTELRDTLAVDEAELVLDTRMAWRGRFVKVEAQIQGLRIWQAALDHRGDDDGFQRGLLHSLRAPSPPRTLNSTPAPPPLTPSRSSTIYIGVDNNVTPNDSNPSLINVPSPTEPTFRPGPAIQTRRESGVRLPSLYECRVVHSCEPPEGVEYRDLPFFTLRVDDVYGILQEMGHPSMHRDLPLYIDDGEDCLLLARDQAGDVGWVLASFLTPSD</sequence>
<feature type="region of interest" description="Disordered" evidence="1">
    <location>
        <begin position="667"/>
        <end position="689"/>
    </location>
</feature>